<gene>
    <name evidence="3" type="ORF">AAH949_06580</name>
</gene>
<organism evidence="3">
    <name type="scientific">Campylobacter sp. CCS1377</name>
    <dbReference type="NCBI Taxonomy" id="3158229"/>
    <lineage>
        <taxon>Bacteria</taxon>
        <taxon>Pseudomonadati</taxon>
        <taxon>Campylobacterota</taxon>
        <taxon>Epsilonproteobacteria</taxon>
        <taxon>Campylobacterales</taxon>
        <taxon>Campylobacteraceae</taxon>
        <taxon>Campylobacter</taxon>
    </lineage>
</organism>
<evidence type="ECO:0000256" key="2">
    <source>
        <dbReference type="SAM" id="Phobius"/>
    </source>
</evidence>
<evidence type="ECO:0000256" key="1">
    <source>
        <dbReference type="SAM" id="Coils"/>
    </source>
</evidence>
<name>A0AAU7E792_9BACT</name>
<feature type="transmembrane region" description="Helical" evidence="2">
    <location>
        <begin position="217"/>
        <end position="237"/>
    </location>
</feature>
<evidence type="ECO:0008006" key="4">
    <source>
        <dbReference type="Google" id="ProtNLM"/>
    </source>
</evidence>
<feature type="coiled-coil region" evidence="1">
    <location>
        <begin position="248"/>
        <end position="275"/>
    </location>
</feature>
<evidence type="ECO:0000313" key="3">
    <source>
        <dbReference type="EMBL" id="XBJ28758.1"/>
    </source>
</evidence>
<keyword evidence="1" id="KW-0175">Coiled coil</keyword>
<sequence length="283" mass="33796">MTEDEFLKEKQNIRKKMLQYSRAIKEGKKPNYDNIEDEESLKSDDILKRRIKTQKHKYEFLDSLNTQNTQKKASIYLKEDLINVKLEEKQGLISKVFSRIQIKNLKLIKKQKIDVKNQANKEKQNPINFIEKRTLNLKNFLSLKCKKKFISDLKIANTKIKFQDKSQKQNKEKSDTRIENLSLEQNNQESNLQTKDILLEGYKIATKEDANLNKNHLLFSFLILMFSLVVFIPQIYIRNNIYYLSRDIAVLRSQEAVLNEENKELKRRLENMRFQNQILDYLE</sequence>
<proteinExistence type="predicted"/>
<dbReference type="RefSeq" id="WP_348518292.1">
    <property type="nucleotide sequence ID" value="NZ_CP155620.1"/>
</dbReference>
<keyword evidence="2" id="KW-0812">Transmembrane</keyword>
<dbReference type="EMBL" id="CP155620">
    <property type="protein sequence ID" value="XBJ28758.1"/>
    <property type="molecule type" value="Genomic_DNA"/>
</dbReference>
<dbReference type="AlphaFoldDB" id="A0AAU7E792"/>
<protein>
    <recommendedName>
        <fullName evidence="4">Transmembrane protein</fullName>
    </recommendedName>
</protein>
<accession>A0AAU7E792</accession>
<keyword evidence="2" id="KW-0472">Membrane</keyword>
<reference evidence="3" key="1">
    <citation type="submission" date="2024-05" db="EMBL/GenBank/DDBJ databases">
        <title>Campylobacter coli isolated from environmental waters in Slovenia.</title>
        <authorList>
            <person name="Zautner A.E."/>
            <person name="Bunk B."/>
            <person name="Riedel T."/>
            <person name="Sproeer C."/>
        </authorList>
    </citation>
    <scope>NUCLEOTIDE SEQUENCE</scope>
    <source>
        <strain evidence="3">CCS1377</strain>
    </source>
</reference>
<keyword evidence="2" id="KW-1133">Transmembrane helix</keyword>